<dbReference type="Gene3D" id="2.40.50.730">
    <property type="match status" value="1"/>
</dbReference>
<feature type="domain" description="Zinc finger DNA-directed DNA polymerase family B alpha" evidence="16">
    <location>
        <begin position="1260"/>
        <end position="1453"/>
    </location>
</feature>
<dbReference type="InterPro" id="IPR043502">
    <property type="entry name" value="DNA/RNA_pol_sf"/>
</dbReference>
<dbReference type="FunFam" id="3.30.420.10:FF:000036">
    <property type="entry name" value="DNA polymerase"/>
    <property type="match status" value="1"/>
</dbReference>
<dbReference type="GO" id="GO:0005658">
    <property type="term" value="C:alpha DNA polymerase:primase complex"/>
    <property type="evidence" value="ECO:0007669"/>
    <property type="project" value="TreeGrafter"/>
</dbReference>
<feature type="domain" description="DNA-directed DNA polymerase family B exonuclease" evidence="15">
    <location>
        <begin position="469"/>
        <end position="714"/>
    </location>
</feature>
<dbReference type="GO" id="GO:0006281">
    <property type="term" value="P:DNA repair"/>
    <property type="evidence" value="ECO:0007669"/>
    <property type="project" value="UniProtKB-ARBA"/>
</dbReference>
<dbReference type="EC" id="2.7.7.7" evidence="12"/>
<dbReference type="InterPro" id="IPR045846">
    <property type="entry name" value="POLBc_alpha"/>
</dbReference>
<dbReference type="GO" id="GO:0008270">
    <property type="term" value="F:zinc ion binding"/>
    <property type="evidence" value="ECO:0007669"/>
    <property type="project" value="UniProtKB-KW"/>
</dbReference>
<dbReference type="FunFam" id="1.10.132.60:FF:000004">
    <property type="entry name" value="DNA polymerase"/>
    <property type="match status" value="1"/>
</dbReference>
<evidence type="ECO:0000256" key="12">
    <source>
        <dbReference type="RuleBase" id="RU000442"/>
    </source>
</evidence>
<dbReference type="GO" id="GO:0003887">
    <property type="term" value="F:DNA-directed DNA polymerase activity"/>
    <property type="evidence" value="ECO:0007669"/>
    <property type="project" value="UniProtKB-KW"/>
</dbReference>
<evidence type="ECO:0000256" key="6">
    <source>
        <dbReference type="ARBA" id="ARBA00022723"/>
    </source>
</evidence>
<dbReference type="GO" id="GO:0003697">
    <property type="term" value="F:single-stranded DNA binding"/>
    <property type="evidence" value="ECO:0007669"/>
    <property type="project" value="TreeGrafter"/>
</dbReference>
<evidence type="ECO:0000256" key="5">
    <source>
        <dbReference type="ARBA" id="ARBA00022705"/>
    </source>
</evidence>
<dbReference type="Gene3D" id="3.30.420.10">
    <property type="entry name" value="Ribonuclease H-like superfamily/Ribonuclease H"/>
    <property type="match status" value="1"/>
</dbReference>
<feature type="domain" description="DNA-directed DNA polymerase family B multifunctional" evidence="14">
    <location>
        <begin position="781"/>
        <end position="1222"/>
    </location>
</feature>
<evidence type="ECO:0000259" key="15">
    <source>
        <dbReference type="Pfam" id="PF03104"/>
    </source>
</evidence>
<evidence type="ECO:0000256" key="2">
    <source>
        <dbReference type="ARBA" id="ARBA00005755"/>
    </source>
</evidence>
<keyword evidence="6" id="KW-0479">Metal-binding</keyword>
<dbReference type="EMBL" id="KV749157">
    <property type="protein sequence ID" value="OCL10825.1"/>
    <property type="molecule type" value="Genomic_DNA"/>
</dbReference>
<dbReference type="Gene3D" id="3.90.1600.10">
    <property type="entry name" value="Palm domain of DNA polymerase"/>
    <property type="match status" value="2"/>
</dbReference>
<dbReference type="InterPro" id="IPR006172">
    <property type="entry name" value="DNA-dir_DNA_pol_B"/>
</dbReference>
<evidence type="ECO:0000313" key="19">
    <source>
        <dbReference type="Proteomes" id="UP000250140"/>
    </source>
</evidence>
<keyword evidence="5 12" id="KW-0235">DNA replication</keyword>
<dbReference type="InterPro" id="IPR015088">
    <property type="entry name" value="Znf_DNA-dir_DNA_pol_B_alpha"/>
</dbReference>
<dbReference type="InterPro" id="IPR042087">
    <property type="entry name" value="DNA_pol_B_thumb"/>
</dbReference>
<dbReference type="Proteomes" id="UP000250140">
    <property type="component" value="Unassembled WGS sequence"/>
</dbReference>
<feature type="compositionally biased region" description="Basic and acidic residues" evidence="13">
    <location>
        <begin position="99"/>
        <end position="110"/>
    </location>
</feature>
<evidence type="ECO:0000256" key="4">
    <source>
        <dbReference type="ARBA" id="ARBA00022695"/>
    </source>
</evidence>
<dbReference type="InterPro" id="IPR036397">
    <property type="entry name" value="RNaseH_sf"/>
</dbReference>
<dbReference type="OrthoDB" id="6755010at2759"/>
<accession>A0A8E2F5A6</accession>
<evidence type="ECO:0000256" key="9">
    <source>
        <dbReference type="ARBA" id="ARBA00022932"/>
    </source>
</evidence>
<organism evidence="18 19">
    <name type="scientific">Glonium stellatum</name>
    <dbReference type="NCBI Taxonomy" id="574774"/>
    <lineage>
        <taxon>Eukaryota</taxon>
        <taxon>Fungi</taxon>
        <taxon>Dikarya</taxon>
        <taxon>Ascomycota</taxon>
        <taxon>Pezizomycotina</taxon>
        <taxon>Dothideomycetes</taxon>
        <taxon>Pleosporomycetidae</taxon>
        <taxon>Gloniales</taxon>
        <taxon>Gloniaceae</taxon>
        <taxon>Glonium</taxon>
    </lineage>
</organism>
<evidence type="ECO:0000256" key="11">
    <source>
        <dbReference type="ARBA" id="ARBA00023242"/>
    </source>
</evidence>
<evidence type="ECO:0000259" key="17">
    <source>
        <dbReference type="Pfam" id="PF12254"/>
    </source>
</evidence>
<dbReference type="GO" id="GO:0000166">
    <property type="term" value="F:nucleotide binding"/>
    <property type="evidence" value="ECO:0007669"/>
    <property type="project" value="InterPro"/>
</dbReference>
<feature type="domain" description="DNA polymerase alpha catalytic subunit N-terminal" evidence="17">
    <location>
        <begin position="8"/>
        <end position="73"/>
    </location>
</feature>
<dbReference type="Pfam" id="PF03104">
    <property type="entry name" value="DNA_pol_B_exo1"/>
    <property type="match status" value="1"/>
</dbReference>
<name>A0A8E2F5A6_9PEZI</name>
<feature type="compositionally biased region" description="Acidic residues" evidence="13">
    <location>
        <begin position="55"/>
        <end position="70"/>
    </location>
</feature>
<dbReference type="InterPro" id="IPR024647">
    <property type="entry name" value="DNA_pol_a_cat_su_N"/>
</dbReference>
<dbReference type="Pfam" id="PF08996">
    <property type="entry name" value="zf-DNA_Pol"/>
    <property type="match status" value="1"/>
</dbReference>
<comment type="similarity">
    <text evidence="2 12">Belongs to the DNA polymerase type-B family.</text>
</comment>
<reference evidence="18 19" key="1">
    <citation type="journal article" date="2016" name="Nat. Commun.">
        <title>Ectomycorrhizal ecology is imprinted in the genome of the dominant symbiotic fungus Cenococcum geophilum.</title>
        <authorList>
            <consortium name="DOE Joint Genome Institute"/>
            <person name="Peter M."/>
            <person name="Kohler A."/>
            <person name="Ohm R.A."/>
            <person name="Kuo A."/>
            <person name="Krutzmann J."/>
            <person name="Morin E."/>
            <person name="Arend M."/>
            <person name="Barry K.W."/>
            <person name="Binder M."/>
            <person name="Choi C."/>
            <person name="Clum A."/>
            <person name="Copeland A."/>
            <person name="Grisel N."/>
            <person name="Haridas S."/>
            <person name="Kipfer T."/>
            <person name="LaButti K."/>
            <person name="Lindquist E."/>
            <person name="Lipzen A."/>
            <person name="Maire R."/>
            <person name="Meier B."/>
            <person name="Mihaltcheva S."/>
            <person name="Molinier V."/>
            <person name="Murat C."/>
            <person name="Poggeler S."/>
            <person name="Quandt C.A."/>
            <person name="Sperisen C."/>
            <person name="Tritt A."/>
            <person name="Tisserant E."/>
            <person name="Crous P.W."/>
            <person name="Henrissat B."/>
            <person name="Nehls U."/>
            <person name="Egli S."/>
            <person name="Spatafora J.W."/>
            <person name="Grigoriev I.V."/>
            <person name="Martin F.M."/>
        </authorList>
    </citation>
    <scope>NUCLEOTIDE SEQUENCE [LARGE SCALE GENOMIC DNA]</scope>
    <source>
        <strain evidence="18 19">CBS 207.34</strain>
    </source>
</reference>
<dbReference type="SUPFAM" id="SSF56672">
    <property type="entry name" value="DNA/RNA polymerases"/>
    <property type="match status" value="1"/>
</dbReference>
<evidence type="ECO:0000313" key="18">
    <source>
        <dbReference type="EMBL" id="OCL10825.1"/>
    </source>
</evidence>
<dbReference type="InterPro" id="IPR038256">
    <property type="entry name" value="Pol_alpha_znc_sf"/>
</dbReference>
<dbReference type="InterPro" id="IPR012337">
    <property type="entry name" value="RNaseH-like_sf"/>
</dbReference>
<dbReference type="Pfam" id="PF00136">
    <property type="entry name" value="DNA_pol_B"/>
    <property type="match status" value="1"/>
</dbReference>
<dbReference type="GO" id="GO:1902975">
    <property type="term" value="P:mitotic DNA replication initiation"/>
    <property type="evidence" value="ECO:0007669"/>
    <property type="project" value="InterPro"/>
</dbReference>
<evidence type="ECO:0000256" key="3">
    <source>
        <dbReference type="ARBA" id="ARBA00022679"/>
    </source>
</evidence>
<dbReference type="GO" id="GO:0003688">
    <property type="term" value="F:DNA replication origin binding"/>
    <property type="evidence" value="ECO:0007669"/>
    <property type="project" value="TreeGrafter"/>
</dbReference>
<dbReference type="GO" id="GO:0006273">
    <property type="term" value="P:lagging strand elongation"/>
    <property type="evidence" value="ECO:0007669"/>
    <property type="project" value="TreeGrafter"/>
</dbReference>
<protein>
    <recommendedName>
        <fullName evidence="12">DNA polymerase</fullName>
        <ecNumber evidence="12">2.7.7.7</ecNumber>
    </recommendedName>
</protein>
<dbReference type="SUPFAM" id="SSF53098">
    <property type="entry name" value="Ribonuclease H-like"/>
    <property type="match status" value="1"/>
</dbReference>
<feature type="compositionally biased region" description="Basic and acidic residues" evidence="13">
    <location>
        <begin position="71"/>
        <end position="81"/>
    </location>
</feature>
<dbReference type="InterPro" id="IPR006133">
    <property type="entry name" value="DNA-dir_DNA_pol_B_exonuc"/>
</dbReference>
<dbReference type="CDD" id="cd05776">
    <property type="entry name" value="DNA_polB_alpha_exo"/>
    <property type="match status" value="1"/>
</dbReference>
<keyword evidence="11" id="KW-0539">Nucleus</keyword>
<dbReference type="PANTHER" id="PTHR45861:SF1">
    <property type="entry name" value="DNA POLYMERASE ALPHA CATALYTIC SUBUNIT"/>
    <property type="match status" value="1"/>
</dbReference>
<dbReference type="Gene3D" id="1.10.3200.20">
    <property type="entry name" value="DNA Polymerase alpha, zinc finger"/>
    <property type="match status" value="1"/>
</dbReference>
<dbReference type="NCBIfam" id="TIGR00592">
    <property type="entry name" value="pol2"/>
    <property type="match status" value="1"/>
</dbReference>
<proteinExistence type="inferred from homology"/>
<dbReference type="FunFam" id="3.30.70.2820:FF:000001">
    <property type="entry name" value="DNA polymerase"/>
    <property type="match status" value="1"/>
</dbReference>
<dbReference type="CDD" id="cd05532">
    <property type="entry name" value="POLBc_alpha"/>
    <property type="match status" value="1"/>
</dbReference>
<comment type="catalytic activity">
    <reaction evidence="12">
        <text>DNA(n) + a 2'-deoxyribonucleoside 5'-triphosphate = DNA(n+1) + diphosphate</text>
        <dbReference type="Rhea" id="RHEA:22508"/>
        <dbReference type="Rhea" id="RHEA-COMP:17339"/>
        <dbReference type="Rhea" id="RHEA-COMP:17340"/>
        <dbReference type="ChEBI" id="CHEBI:33019"/>
        <dbReference type="ChEBI" id="CHEBI:61560"/>
        <dbReference type="ChEBI" id="CHEBI:173112"/>
        <dbReference type="EC" id="2.7.7.7"/>
    </reaction>
</comment>
<keyword evidence="10 12" id="KW-0238">DNA-binding</keyword>
<evidence type="ECO:0000256" key="13">
    <source>
        <dbReference type="SAM" id="MobiDB-lite"/>
    </source>
</evidence>
<dbReference type="InterPro" id="IPR006134">
    <property type="entry name" value="DNA-dir_DNA_pol_B_multi_dom"/>
</dbReference>
<keyword evidence="3 12" id="KW-0808">Transferase</keyword>
<dbReference type="InterPro" id="IPR023211">
    <property type="entry name" value="DNA_pol_palm_dom_sf"/>
</dbReference>
<dbReference type="InterPro" id="IPR017964">
    <property type="entry name" value="DNA-dir_DNA_pol_B_CS"/>
</dbReference>
<gene>
    <name evidence="18" type="ORF">AOQ84DRAFT_387247</name>
</gene>
<dbReference type="GO" id="GO:0006272">
    <property type="term" value="P:leading strand elongation"/>
    <property type="evidence" value="ECO:0007669"/>
    <property type="project" value="TreeGrafter"/>
</dbReference>
<keyword evidence="7" id="KW-0863">Zinc-finger</keyword>
<dbReference type="Gene3D" id="3.30.70.2820">
    <property type="match status" value="1"/>
</dbReference>
<evidence type="ECO:0000259" key="14">
    <source>
        <dbReference type="Pfam" id="PF00136"/>
    </source>
</evidence>
<keyword evidence="8" id="KW-0862">Zinc</keyword>
<feature type="region of interest" description="Disordered" evidence="13">
    <location>
        <begin position="150"/>
        <end position="191"/>
    </location>
</feature>
<evidence type="ECO:0000259" key="16">
    <source>
        <dbReference type="Pfam" id="PF08996"/>
    </source>
</evidence>
<dbReference type="PANTHER" id="PTHR45861">
    <property type="entry name" value="DNA POLYMERASE ALPHA CATALYTIC SUBUNIT"/>
    <property type="match status" value="1"/>
</dbReference>
<keyword evidence="9 12" id="KW-0239">DNA-directed DNA polymerase</keyword>
<comment type="subcellular location">
    <subcellularLocation>
        <location evidence="1">Nucleus</location>
    </subcellularLocation>
</comment>
<dbReference type="Gene3D" id="1.10.132.60">
    <property type="entry name" value="DNA polymerase family B, C-terminal domain"/>
    <property type="match status" value="1"/>
</dbReference>
<dbReference type="PROSITE" id="PS00116">
    <property type="entry name" value="DNA_POLYMERASE_B"/>
    <property type="match status" value="1"/>
</dbReference>
<evidence type="ECO:0000256" key="8">
    <source>
        <dbReference type="ARBA" id="ARBA00022833"/>
    </source>
</evidence>
<dbReference type="PRINTS" id="PR00106">
    <property type="entry name" value="DNAPOLB"/>
</dbReference>
<evidence type="ECO:0000256" key="7">
    <source>
        <dbReference type="ARBA" id="ARBA00022771"/>
    </source>
</evidence>
<keyword evidence="4 12" id="KW-0548">Nucleotidyltransferase</keyword>
<evidence type="ECO:0000256" key="1">
    <source>
        <dbReference type="ARBA" id="ARBA00004123"/>
    </source>
</evidence>
<dbReference type="Pfam" id="PF12254">
    <property type="entry name" value="DNA_pol_alpha_N"/>
    <property type="match status" value="1"/>
</dbReference>
<keyword evidence="19" id="KW-1185">Reference proteome</keyword>
<dbReference type="SMART" id="SM00486">
    <property type="entry name" value="POLBc"/>
    <property type="match status" value="1"/>
</dbReference>
<evidence type="ECO:0000256" key="10">
    <source>
        <dbReference type="ARBA" id="ARBA00023125"/>
    </source>
</evidence>
<dbReference type="GO" id="GO:0003682">
    <property type="term" value="F:chromatin binding"/>
    <property type="evidence" value="ECO:0007669"/>
    <property type="project" value="TreeGrafter"/>
</dbReference>
<sequence length="1461" mass="164496">MTSRAAKLAELRALRAAGKTRLSTYQVEEEEQLYEEVDEEGYKKVVRGRLDQDDFVVDDNGEGYADDGREDWDTTERRYDYGSESDEGQPLSGKAAKRKREEDREKKDKINNGISKYFSAKTTAAAPKPKPVATKEDTAFMADLLGEVDTNIPSHRSTSRMRPVRLESRRKTRVLSPPISENLPTASKRQDGLDTFMTDTPPAQAVYDDDDGYIQAMEDDALMSDPPLQSSPVAKAVERKSQVAIKIEEEDDDLEVAQPIGHSGMQSASVNMSGSRPVPKIKKTQYSTLGTSSPVRAPANAIDASSWNEVTSRLNVLSSPAPNSGSMAKLNPKFALEDDGSIRMFWMDYTEINGSLCLFGKVKDKATGNYVSCFAKVDNILRKLYFLPREYRQRQGRDTSEEVEMSDVYEEVDGLMTKLRVGMHKIKSCSRKYAFELVDIPKEADYLKLLYPYDKSSLPVDLKGETFSHVFGTNTALFEQFVLWKNVMGPCWLKIEGADFQAVNNASWCKLELQVSKPNLITTIGNSDNLEAPPLTLMSIALRTTFNPKDNKQEILMATAMIYENISLTDNTPAENLPCKTFTVMRPNGEAFPMGFKAEAEKHKGTIKLEKTEQSLLSIFMAVLQKHDPDVLAGHRLDDVDYSILLNRMRERKTPGWHRIGRLRRSDWPKNMGKGGGSFFVERQLAAGRLLCDLGNDLGKSLMTKCQSWSLKEMCELVLGKGNARMELDNEEALKTWASTRDGLMNYVRHCEADAFFIAAIALKVQMLPLTKVLTNLAGNSWARTLSGTRAERNEYILLHEFYRNKYICPDKVWGKGKQKTEEENEEGEEGVDAKKKDKYKGGLVFEPEKRLYDKFVLVMDFNSLYPSIIQEFNICFTTVERADISEEDEKVPEVPSDSEVQGILPRLIATLVNRRREVKKLMKDPTATLDQLATWDIKQMALKLTANSMYGCLGYTRSRFYARPLAMLITFKGREILRRTKDMAEAKMLRVIYGDTDSVMINTNMDNMQDALKVGNEFKKDVNDSYKLLEIDIDNVFRRLLLHAKKKYAAINMVQIDGKYIEKLEVKGLDMRRREYCALSKETSSQLLNFLLSGDDAESVVEKIHEYLRELAQKMRDFSIPVQKYTIFTQLGKHPKEYPNANSMPSVQVALRLIAKGKHVKAKDVMSFVITGDSSGSAEKAAKNAFTLEEVMKADSGLKPDIDYYLHKQILPPVERLCAPIPGTNITQLAACLGLDTSKYRVTSLTSSSADNEIHPLESQIPDSLRFKSSVPLHLRCRACCSTFPFSGLTGSPDLVSHEGVKCANQECGASLTTISIVAQVEAAIRQHLARYYSGWLICDDPSCGARTRQVSVYGHRCLGPKGLASDCLGKMNWEFSDKDLWNQLLYLQSLFDVDRVGKEAKAAGEGSSGEDLEKAKVLAEVNRERFGTVKDVVGMWLKRNGRQWVQMDNLFKFVLKTDV</sequence>
<feature type="region of interest" description="Disordered" evidence="13">
    <location>
        <begin position="55"/>
        <end position="116"/>
    </location>
</feature>